<evidence type="ECO:0000256" key="12">
    <source>
        <dbReference type="RuleBase" id="RU003357"/>
    </source>
</evidence>
<evidence type="ECO:0000256" key="8">
    <source>
        <dbReference type="ARBA" id="ARBA00023136"/>
    </source>
</evidence>
<keyword evidence="6 14" id="KW-0732">Signal</keyword>
<organism evidence="17 18">
    <name type="scientific">Oceanococcus atlanticus</name>
    <dbReference type="NCBI Taxonomy" id="1317117"/>
    <lineage>
        <taxon>Bacteria</taxon>
        <taxon>Pseudomonadati</taxon>
        <taxon>Pseudomonadota</taxon>
        <taxon>Gammaproteobacteria</taxon>
        <taxon>Chromatiales</taxon>
        <taxon>Oceanococcaceae</taxon>
        <taxon>Oceanococcus</taxon>
    </lineage>
</organism>
<keyword evidence="7 12" id="KW-0798">TonB box</keyword>
<evidence type="ECO:0000256" key="1">
    <source>
        <dbReference type="ARBA" id="ARBA00004571"/>
    </source>
</evidence>
<name>A0A1Y1SC13_9GAMM</name>
<dbReference type="InterPro" id="IPR036942">
    <property type="entry name" value="Beta-barrel_TonB_sf"/>
</dbReference>
<feature type="domain" description="TonB-dependent receptor-like beta-barrel" evidence="15">
    <location>
        <begin position="225"/>
        <end position="635"/>
    </location>
</feature>
<evidence type="ECO:0000256" key="2">
    <source>
        <dbReference type="ARBA" id="ARBA00008143"/>
    </source>
</evidence>
<feature type="domain" description="TonB-dependent receptor plug" evidence="16">
    <location>
        <begin position="54"/>
        <end position="156"/>
    </location>
</feature>
<evidence type="ECO:0000256" key="10">
    <source>
        <dbReference type="ARBA" id="ARBA00023237"/>
    </source>
</evidence>
<dbReference type="CDD" id="cd01347">
    <property type="entry name" value="ligand_gated_channel"/>
    <property type="match status" value="1"/>
</dbReference>
<protein>
    <submittedName>
        <fullName evidence="17">TonB-dependent outer-membrane transporter</fullName>
    </submittedName>
</protein>
<comment type="similarity">
    <text evidence="2">Belongs to the TonB-dependent receptor family. Hemoglobin/haptoglobin binding protein subfamily.</text>
</comment>
<dbReference type="Pfam" id="PF07715">
    <property type="entry name" value="Plug"/>
    <property type="match status" value="1"/>
</dbReference>
<evidence type="ECO:0000256" key="11">
    <source>
        <dbReference type="PROSITE-ProRule" id="PRU01360"/>
    </source>
</evidence>
<proteinExistence type="inferred from homology"/>
<reference evidence="17 18" key="1">
    <citation type="submission" date="2013-04" db="EMBL/GenBank/DDBJ databases">
        <title>Oceanococcus atlanticus 22II-S10r2 Genome Sequencing.</title>
        <authorList>
            <person name="Lai Q."/>
            <person name="Li G."/>
            <person name="Shao Z."/>
        </authorList>
    </citation>
    <scope>NUCLEOTIDE SEQUENCE [LARGE SCALE GENOMIC DNA]</scope>
    <source>
        <strain evidence="17 18">22II-S10r2</strain>
    </source>
</reference>
<dbReference type="EMBL" id="AQQV01000003">
    <property type="protein sequence ID" value="ORE85886.1"/>
    <property type="molecule type" value="Genomic_DNA"/>
</dbReference>
<dbReference type="GO" id="GO:0044718">
    <property type="term" value="P:siderophore transmembrane transport"/>
    <property type="evidence" value="ECO:0007669"/>
    <property type="project" value="TreeGrafter"/>
</dbReference>
<comment type="subcellular location">
    <subcellularLocation>
        <location evidence="1 11">Cell outer membrane</location>
        <topology evidence="1 11">Multi-pass membrane protein</topology>
    </subcellularLocation>
</comment>
<comment type="caution">
    <text evidence="17">The sequence shown here is derived from an EMBL/GenBank/DDBJ whole genome shotgun (WGS) entry which is preliminary data.</text>
</comment>
<evidence type="ECO:0000256" key="3">
    <source>
        <dbReference type="ARBA" id="ARBA00022448"/>
    </source>
</evidence>
<gene>
    <name evidence="17" type="ORF">ATO7_11353</name>
</gene>
<keyword evidence="8 11" id="KW-0472">Membrane</keyword>
<dbReference type="SUPFAM" id="SSF56935">
    <property type="entry name" value="Porins"/>
    <property type="match status" value="1"/>
</dbReference>
<dbReference type="Gene3D" id="2.170.130.10">
    <property type="entry name" value="TonB-dependent receptor, plug domain"/>
    <property type="match status" value="1"/>
</dbReference>
<evidence type="ECO:0000256" key="9">
    <source>
        <dbReference type="ARBA" id="ARBA00023170"/>
    </source>
</evidence>
<evidence type="ECO:0000259" key="16">
    <source>
        <dbReference type="Pfam" id="PF07715"/>
    </source>
</evidence>
<evidence type="ECO:0000313" key="18">
    <source>
        <dbReference type="Proteomes" id="UP000192342"/>
    </source>
</evidence>
<dbReference type="GO" id="GO:0015344">
    <property type="term" value="F:siderophore uptake transmembrane transporter activity"/>
    <property type="evidence" value="ECO:0007669"/>
    <property type="project" value="TreeGrafter"/>
</dbReference>
<feature type="region of interest" description="Disordered" evidence="13">
    <location>
        <begin position="171"/>
        <end position="192"/>
    </location>
</feature>
<dbReference type="InterPro" id="IPR012910">
    <property type="entry name" value="Plug_dom"/>
</dbReference>
<evidence type="ECO:0000256" key="6">
    <source>
        <dbReference type="ARBA" id="ARBA00022729"/>
    </source>
</evidence>
<dbReference type="Gene3D" id="2.40.170.20">
    <property type="entry name" value="TonB-dependent receptor, beta-barrel domain"/>
    <property type="match status" value="1"/>
</dbReference>
<dbReference type="PANTHER" id="PTHR30069:SF29">
    <property type="entry name" value="HEMOGLOBIN AND HEMOGLOBIN-HAPTOGLOBIN-BINDING PROTEIN 1-RELATED"/>
    <property type="match status" value="1"/>
</dbReference>
<evidence type="ECO:0000256" key="7">
    <source>
        <dbReference type="ARBA" id="ARBA00023077"/>
    </source>
</evidence>
<dbReference type="AlphaFoldDB" id="A0A1Y1SC13"/>
<dbReference type="Pfam" id="PF00593">
    <property type="entry name" value="TonB_dep_Rec_b-barrel"/>
    <property type="match status" value="1"/>
</dbReference>
<keyword evidence="18" id="KW-1185">Reference proteome</keyword>
<keyword evidence="3 11" id="KW-0813">Transport</keyword>
<dbReference type="PROSITE" id="PS52016">
    <property type="entry name" value="TONB_DEPENDENT_REC_3"/>
    <property type="match status" value="1"/>
</dbReference>
<evidence type="ECO:0000256" key="14">
    <source>
        <dbReference type="SAM" id="SignalP"/>
    </source>
</evidence>
<evidence type="ECO:0000313" key="17">
    <source>
        <dbReference type="EMBL" id="ORE85886.1"/>
    </source>
</evidence>
<keyword evidence="10 11" id="KW-0998">Cell outer membrane</keyword>
<keyword evidence="5 11" id="KW-0812">Transmembrane</keyword>
<dbReference type="PANTHER" id="PTHR30069">
    <property type="entry name" value="TONB-DEPENDENT OUTER MEMBRANE RECEPTOR"/>
    <property type="match status" value="1"/>
</dbReference>
<accession>A0A1Y1SC13</accession>
<evidence type="ECO:0000259" key="15">
    <source>
        <dbReference type="Pfam" id="PF00593"/>
    </source>
</evidence>
<dbReference type="Proteomes" id="UP000192342">
    <property type="component" value="Unassembled WGS sequence"/>
</dbReference>
<evidence type="ECO:0000256" key="4">
    <source>
        <dbReference type="ARBA" id="ARBA00022452"/>
    </source>
</evidence>
<feature type="signal peptide" evidence="14">
    <location>
        <begin position="1"/>
        <end position="31"/>
    </location>
</feature>
<dbReference type="GO" id="GO:0009279">
    <property type="term" value="C:cell outer membrane"/>
    <property type="evidence" value="ECO:0007669"/>
    <property type="project" value="UniProtKB-SubCell"/>
</dbReference>
<keyword evidence="4 11" id="KW-1134">Transmembrane beta strand</keyword>
<evidence type="ECO:0000256" key="5">
    <source>
        <dbReference type="ARBA" id="ARBA00022692"/>
    </source>
</evidence>
<keyword evidence="9" id="KW-0675">Receptor</keyword>
<dbReference type="InterPro" id="IPR039426">
    <property type="entry name" value="TonB-dep_rcpt-like"/>
</dbReference>
<sequence length="669" mass="74506">MYRGLPAQTCALLPNILLLAGLCTQPAQSWASPSREFEPLVVTATRTLQAQSLAPVRVELVDASELQRMHAQTLADALENVPGLQLREIHGKSGHELLLQGLSGDQVLVLINGQPLATSTGSTVDLDQYALAEVERIEIVKGASSAHYGSAAMGGVVNVITRDVSDGLSLGARFEGGSRPGQNPGGEDAEASARSFQVQVEGGTPALRMRLAADQINDDGFKLHPQDWAQPGDRSRRQQYAAELNWQAAPALSVQLNHNRYQEDDESRYEYYAAPAYIDQRRTEDIERIRSSVDAGYVWQHAGALSVSALDERYSSHSVSHSQAAVVTDRRAHIDQQQWSVQWDAPRWKKQLLSIGIEQRHESLRQQSNGQSELQGAGEVRRRGDDVFVQNHIKLGQHSILAGLRAQDDSDFGGHVAPKLAWRWGRAWHQDGQIHLRASFGGGYRVPNLKERHYLFDHSALGYQVVGNPALQPESSSSWQLGVTAQRPGLELHANVFRNDVEDLIQTDLDNAQVLNGVALYSYANIARARTQGLETSARWRFTPLWSLQLAYTYTDAQDLNAGRSLTRRPRHMARMGLDWDAPLDLQVSLRGRYQSDERVDADSTTRSPSWATVDLKLNHALDNRLSVFAGIENLFDRQRDFSSANDFGPLYGRYVYLGLDWRWRVESS</sequence>
<feature type="chain" id="PRO_5012372513" evidence="14">
    <location>
        <begin position="32"/>
        <end position="669"/>
    </location>
</feature>
<evidence type="ECO:0000256" key="13">
    <source>
        <dbReference type="SAM" id="MobiDB-lite"/>
    </source>
</evidence>
<dbReference type="InterPro" id="IPR037066">
    <property type="entry name" value="Plug_dom_sf"/>
</dbReference>
<dbReference type="InterPro" id="IPR000531">
    <property type="entry name" value="Beta-barrel_TonB"/>
</dbReference>
<dbReference type="STRING" id="1317117.ATO7_11353"/>